<protein>
    <submittedName>
        <fullName evidence="7">Mov34/MPN/PAD-1 family protein</fullName>
    </submittedName>
</protein>
<evidence type="ECO:0000256" key="5">
    <source>
        <dbReference type="ARBA" id="ARBA00023049"/>
    </source>
</evidence>
<dbReference type="SUPFAM" id="SSF102712">
    <property type="entry name" value="JAB1/MPN domain"/>
    <property type="match status" value="1"/>
</dbReference>
<evidence type="ECO:0000256" key="4">
    <source>
        <dbReference type="ARBA" id="ARBA00022833"/>
    </source>
</evidence>
<keyword evidence="1" id="KW-0645">Protease</keyword>
<keyword evidence="3" id="KW-0378">Hydrolase</keyword>
<dbReference type="RefSeq" id="WP_004703545.1">
    <property type="nucleotide sequence ID" value="NZ_JBBMLE010000015.1"/>
</dbReference>
<dbReference type="Proteomes" id="UP001498501">
    <property type="component" value="Unassembled WGS sequence"/>
</dbReference>
<accession>A0ABU8ZEV5</accession>
<feature type="domain" description="JAB" evidence="6">
    <location>
        <begin position="9"/>
        <end position="123"/>
    </location>
</feature>
<dbReference type="EMBL" id="JBBMLE010000015">
    <property type="protein sequence ID" value="MEK0251974.1"/>
    <property type="molecule type" value="Genomic_DNA"/>
</dbReference>
<evidence type="ECO:0000313" key="8">
    <source>
        <dbReference type="Proteomes" id="UP001498501"/>
    </source>
</evidence>
<evidence type="ECO:0000259" key="6">
    <source>
        <dbReference type="Pfam" id="PF14464"/>
    </source>
</evidence>
<dbReference type="InterPro" id="IPR028090">
    <property type="entry name" value="JAB_dom_prok"/>
</dbReference>
<sequence>MLTISIPTDIQDLLIKALLKSGIHECGGVLMGEHIGINHFRVSLLTVQKVGAIASFVRGIKDAIKAIRLFHKSTNNNYQRFNYLGEWHSHPLFSIQPSSKDHYTMRELISDPKVGANFVVLLIFRLKDNNLEGSAHTYLPDGSYFQSILDFERQ</sequence>
<organism evidence="7 8">
    <name type="scientific">Acinetobacter junii</name>
    <dbReference type="NCBI Taxonomy" id="40215"/>
    <lineage>
        <taxon>Bacteria</taxon>
        <taxon>Pseudomonadati</taxon>
        <taxon>Pseudomonadota</taxon>
        <taxon>Gammaproteobacteria</taxon>
        <taxon>Moraxellales</taxon>
        <taxon>Moraxellaceae</taxon>
        <taxon>Acinetobacter</taxon>
    </lineage>
</organism>
<keyword evidence="8" id="KW-1185">Reference proteome</keyword>
<keyword evidence="2" id="KW-0479">Metal-binding</keyword>
<evidence type="ECO:0000256" key="3">
    <source>
        <dbReference type="ARBA" id="ARBA00022801"/>
    </source>
</evidence>
<dbReference type="Pfam" id="PF14464">
    <property type="entry name" value="Prok-JAB"/>
    <property type="match status" value="1"/>
</dbReference>
<gene>
    <name evidence="7" type="ORF">WM018_05445</name>
</gene>
<proteinExistence type="predicted"/>
<keyword evidence="4" id="KW-0862">Zinc</keyword>
<comment type="caution">
    <text evidence="7">The sequence shown here is derived from an EMBL/GenBank/DDBJ whole genome shotgun (WGS) entry which is preliminary data.</text>
</comment>
<evidence type="ECO:0000313" key="7">
    <source>
        <dbReference type="EMBL" id="MEK0251974.1"/>
    </source>
</evidence>
<evidence type="ECO:0000256" key="1">
    <source>
        <dbReference type="ARBA" id="ARBA00022670"/>
    </source>
</evidence>
<name>A0ABU8ZEV5_ACIJU</name>
<evidence type="ECO:0000256" key="2">
    <source>
        <dbReference type="ARBA" id="ARBA00022723"/>
    </source>
</evidence>
<dbReference type="Gene3D" id="3.40.140.10">
    <property type="entry name" value="Cytidine Deaminase, domain 2"/>
    <property type="match status" value="1"/>
</dbReference>
<keyword evidence="5" id="KW-0482">Metalloprotease</keyword>
<reference evidence="7 8" key="1">
    <citation type="submission" date="2024-03" db="EMBL/GenBank/DDBJ databases">
        <title>Cross-transmission of Acinetobacter junii carrying blaOXA-58 in a neonatal intensive care unit.</title>
        <authorList>
            <person name="Bour M."/>
            <person name="Potron A."/>
            <person name="Lecointe D."/>
        </authorList>
    </citation>
    <scope>NUCLEOTIDE SEQUENCE [LARGE SCALE GENOMIC DNA]</scope>
    <source>
        <strain evidence="7 8">21A3096 case 1</strain>
    </source>
</reference>